<dbReference type="EMBL" id="KQ418954">
    <property type="protein sequence ID" value="KOF85200.1"/>
    <property type="molecule type" value="Genomic_DNA"/>
</dbReference>
<proteinExistence type="predicted"/>
<organism evidence="1">
    <name type="scientific">Octopus bimaculoides</name>
    <name type="common">California two-spotted octopus</name>
    <dbReference type="NCBI Taxonomy" id="37653"/>
    <lineage>
        <taxon>Eukaryota</taxon>
        <taxon>Metazoa</taxon>
        <taxon>Spiralia</taxon>
        <taxon>Lophotrochozoa</taxon>
        <taxon>Mollusca</taxon>
        <taxon>Cephalopoda</taxon>
        <taxon>Coleoidea</taxon>
        <taxon>Octopodiformes</taxon>
        <taxon>Octopoda</taxon>
        <taxon>Incirrata</taxon>
        <taxon>Octopodidae</taxon>
        <taxon>Octopus</taxon>
    </lineage>
</organism>
<protein>
    <submittedName>
        <fullName evidence="1">Uncharacterized protein</fullName>
    </submittedName>
</protein>
<accession>A0A0L8H8W7</accession>
<dbReference type="AlphaFoldDB" id="A0A0L8H8W7"/>
<name>A0A0L8H8W7_OCTBM</name>
<sequence length="55" mass="6780">MKSFHVLDYFQVENCMTMWIFTPSWNKEIEILFLLRMLMCREFTTTTITKKIIKK</sequence>
<evidence type="ECO:0000313" key="1">
    <source>
        <dbReference type="EMBL" id="KOF85200.1"/>
    </source>
</evidence>
<gene>
    <name evidence="1" type="ORF">OCBIM_22020691mg</name>
</gene>
<reference evidence="1" key="1">
    <citation type="submission" date="2015-07" db="EMBL/GenBank/DDBJ databases">
        <title>MeaNS - Measles Nucleotide Surveillance Program.</title>
        <authorList>
            <person name="Tran T."/>
            <person name="Druce J."/>
        </authorList>
    </citation>
    <scope>NUCLEOTIDE SEQUENCE</scope>
    <source>
        <strain evidence="1">UCB-OBI-ISO-001</strain>
        <tissue evidence="1">Gonad</tissue>
    </source>
</reference>